<dbReference type="EMBL" id="CADCUW010000404">
    <property type="protein sequence ID" value="CAA9433320.1"/>
    <property type="molecule type" value="Genomic_DNA"/>
</dbReference>
<gene>
    <name evidence="2" type="ORF">AVDCRST_MAG01-01-3078</name>
</gene>
<dbReference type="AlphaFoldDB" id="A0A6J4Q6C1"/>
<feature type="compositionally biased region" description="Basic and acidic residues" evidence="1">
    <location>
        <begin position="26"/>
        <end position="44"/>
    </location>
</feature>
<evidence type="ECO:0000256" key="1">
    <source>
        <dbReference type="SAM" id="MobiDB-lite"/>
    </source>
</evidence>
<feature type="non-terminal residue" evidence="2">
    <location>
        <position position="1"/>
    </location>
</feature>
<feature type="compositionally biased region" description="Low complexity" evidence="1">
    <location>
        <begin position="1"/>
        <end position="25"/>
    </location>
</feature>
<feature type="region of interest" description="Disordered" evidence="1">
    <location>
        <begin position="1"/>
        <end position="44"/>
    </location>
</feature>
<reference evidence="2" key="1">
    <citation type="submission" date="2020-02" db="EMBL/GenBank/DDBJ databases">
        <authorList>
            <person name="Meier V. D."/>
        </authorList>
    </citation>
    <scope>NUCLEOTIDE SEQUENCE</scope>
    <source>
        <strain evidence="2">AVDCRST_MAG01</strain>
    </source>
</reference>
<sequence length="44" mass="5231">WFWPLRWPQRSRSPSSSSLRSTPQTRTREGTLSRNERARRANAC</sequence>
<protein>
    <submittedName>
        <fullName evidence="2">Uncharacterized protein</fullName>
    </submittedName>
</protein>
<organism evidence="2">
    <name type="scientific">uncultured Rubrobacteraceae bacterium</name>
    <dbReference type="NCBI Taxonomy" id="349277"/>
    <lineage>
        <taxon>Bacteria</taxon>
        <taxon>Bacillati</taxon>
        <taxon>Actinomycetota</taxon>
        <taxon>Rubrobacteria</taxon>
        <taxon>Rubrobacterales</taxon>
        <taxon>Rubrobacteraceae</taxon>
        <taxon>environmental samples</taxon>
    </lineage>
</organism>
<feature type="non-terminal residue" evidence="2">
    <location>
        <position position="44"/>
    </location>
</feature>
<accession>A0A6J4Q6C1</accession>
<evidence type="ECO:0000313" key="2">
    <source>
        <dbReference type="EMBL" id="CAA9433320.1"/>
    </source>
</evidence>
<proteinExistence type="predicted"/>
<name>A0A6J4Q6C1_9ACTN</name>